<dbReference type="GO" id="GO:0070813">
    <property type="term" value="P:hydrogen sulfide metabolic process"/>
    <property type="evidence" value="ECO:0007669"/>
    <property type="project" value="TreeGrafter"/>
</dbReference>
<dbReference type="PANTHER" id="PTHR43084">
    <property type="entry name" value="PERSULFIDE DIOXYGENASE ETHE1"/>
    <property type="match status" value="1"/>
</dbReference>
<dbReference type="InterPro" id="IPR051682">
    <property type="entry name" value="Mito_Persulfide_Diox"/>
</dbReference>
<evidence type="ECO:0000313" key="2">
    <source>
        <dbReference type="Proteomes" id="UP000694423"/>
    </source>
</evidence>
<accession>A0A8C4KAI2</accession>
<reference evidence="1" key="1">
    <citation type="submission" date="2025-08" db="UniProtKB">
        <authorList>
            <consortium name="Ensembl"/>
        </authorList>
    </citation>
    <scope>IDENTIFICATION</scope>
</reference>
<evidence type="ECO:0008006" key="3">
    <source>
        <dbReference type="Google" id="ProtNLM"/>
    </source>
</evidence>
<dbReference type="PANTHER" id="PTHR43084:SF1">
    <property type="entry name" value="PERSULFIDE DIOXYGENASE ETHE1, MITOCHONDRIAL"/>
    <property type="match status" value="1"/>
</dbReference>
<dbReference type="InterPro" id="IPR036866">
    <property type="entry name" value="RibonucZ/Hydroxyglut_hydro"/>
</dbReference>
<dbReference type="Gene3D" id="3.60.15.10">
    <property type="entry name" value="Ribonuclease Z/Hydroxyacylglutathione hydrolase-like"/>
    <property type="match status" value="1"/>
</dbReference>
<dbReference type="SUPFAM" id="SSF56281">
    <property type="entry name" value="Metallo-hydrolase/oxidoreductase"/>
    <property type="match status" value="1"/>
</dbReference>
<dbReference type="AlphaFoldDB" id="A0A8C4KAI2"/>
<reference evidence="1" key="2">
    <citation type="submission" date="2025-09" db="UniProtKB">
        <authorList>
            <consortium name="Ensembl"/>
        </authorList>
    </citation>
    <scope>IDENTIFICATION</scope>
</reference>
<protein>
    <recommendedName>
        <fullName evidence="3">ETHE1 dioxygenase</fullName>
    </recommendedName>
</protein>
<dbReference type="GO" id="GO:0006749">
    <property type="term" value="P:glutathione metabolic process"/>
    <property type="evidence" value="ECO:0007669"/>
    <property type="project" value="TreeGrafter"/>
</dbReference>
<proteinExistence type="predicted"/>
<dbReference type="Proteomes" id="UP000694423">
    <property type="component" value="Unplaced"/>
</dbReference>
<sequence>AWAPRTPAPTGGGQLFEARSCTYTYLLADADSGDAVVIDPVLETAARDTQLLRELGLRLRYAGEPDAWSDPALPHVTPPHVPPL</sequence>
<keyword evidence="2" id="KW-1185">Reference proteome</keyword>
<evidence type="ECO:0000313" key="1">
    <source>
        <dbReference type="Ensembl" id="ENSDNVP00000019403.1"/>
    </source>
</evidence>
<dbReference type="GO" id="GO:0050313">
    <property type="term" value="F:sulfur dioxygenase activity"/>
    <property type="evidence" value="ECO:0007669"/>
    <property type="project" value="TreeGrafter"/>
</dbReference>
<name>A0A8C4KAI2_DRONO</name>
<dbReference type="Ensembl" id="ENSDNVT00000023372.1">
    <property type="protein sequence ID" value="ENSDNVP00000019403.1"/>
    <property type="gene ID" value="ENSDNVG00000013584.1"/>
</dbReference>
<dbReference type="GO" id="GO:0005739">
    <property type="term" value="C:mitochondrion"/>
    <property type="evidence" value="ECO:0007669"/>
    <property type="project" value="TreeGrafter"/>
</dbReference>
<organism evidence="1 2">
    <name type="scientific">Dromaius novaehollandiae</name>
    <name type="common">Emu</name>
    <dbReference type="NCBI Taxonomy" id="8790"/>
    <lineage>
        <taxon>Eukaryota</taxon>
        <taxon>Metazoa</taxon>
        <taxon>Chordata</taxon>
        <taxon>Craniata</taxon>
        <taxon>Vertebrata</taxon>
        <taxon>Euteleostomi</taxon>
        <taxon>Archelosauria</taxon>
        <taxon>Archosauria</taxon>
        <taxon>Dinosauria</taxon>
        <taxon>Saurischia</taxon>
        <taxon>Theropoda</taxon>
        <taxon>Coelurosauria</taxon>
        <taxon>Aves</taxon>
        <taxon>Palaeognathae</taxon>
        <taxon>Casuariiformes</taxon>
        <taxon>Dromaiidae</taxon>
        <taxon>Dromaius</taxon>
    </lineage>
</organism>